<dbReference type="PANTHER" id="PTHR36863:SF1">
    <property type="entry name" value="SHIELDIN COMPLEX SUBUNIT 1"/>
    <property type="match status" value="1"/>
</dbReference>
<evidence type="ECO:0000256" key="1">
    <source>
        <dbReference type="SAM" id="MobiDB-lite"/>
    </source>
</evidence>
<gene>
    <name evidence="3" type="primary">LOC105083008</name>
</gene>
<evidence type="ECO:0000313" key="3">
    <source>
        <dbReference type="RefSeq" id="XP_045364524.2"/>
    </source>
</evidence>
<dbReference type="RefSeq" id="XP_074203048.1">
    <property type="nucleotide sequence ID" value="XM_074346947.1"/>
</dbReference>
<dbReference type="AlphaFoldDB" id="A0A9W3FPV0"/>
<evidence type="ECO:0000313" key="2">
    <source>
        <dbReference type="Proteomes" id="UP001732780"/>
    </source>
</evidence>
<sequence>MRMVFSVSILPSVSWNTASNFHQVKMLPIDATGVPGSCLVPERIQRQDLEVKTEGGKTLEGLQCWQGCRETLTDHRREAHPFYNDD</sequence>
<dbReference type="InterPro" id="IPR027821">
    <property type="entry name" value="SHLD1"/>
</dbReference>
<dbReference type="GO" id="GO:2001034">
    <property type="term" value="P:positive regulation of double-strand break repair via nonhomologous end joining"/>
    <property type="evidence" value="ECO:0007669"/>
    <property type="project" value="TreeGrafter"/>
</dbReference>
<dbReference type="KEGG" id="cbai:105083008"/>
<keyword evidence="2" id="KW-1185">Reference proteome</keyword>
<dbReference type="GO" id="GO:2000042">
    <property type="term" value="P:negative regulation of double-strand break repair via homologous recombination"/>
    <property type="evidence" value="ECO:0007669"/>
    <property type="project" value="TreeGrafter"/>
</dbReference>
<organism evidence="2 3">
    <name type="scientific">Camelus bactrianus</name>
    <name type="common">Bactrian camel</name>
    <dbReference type="NCBI Taxonomy" id="9837"/>
    <lineage>
        <taxon>Eukaryota</taxon>
        <taxon>Metazoa</taxon>
        <taxon>Chordata</taxon>
        <taxon>Craniata</taxon>
        <taxon>Vertebrata</taxon>
        <taxon>Euteleostomi</taxon>
        <taxon>Mammalia</taxon>
        <taxon>Eutheria</taxon>
        <taxon>Laurasiatheria</taxon>
        <taxon>Artiodactyla</taxon>
        <taxon>Tylopoda</taxon>
        <taxon>Camelidae</taxon>
        <taxon>Camelus</taxon>
    </lineage>
</organism>
<name>A0A9W3FPV0_CAMBA</name>
<proteinExistence type="predicted"/>
<dbReference type="InterPro" id="IPR053898">
    <property type="entry name" value="SHLD1_C"/>
</dbReference>
<reference evidence="3" key="1">
    <citation type="submission" date="2025-08" db="UniProtKB">
        <authorList>
            <consortium name="RefSeq"/>
        </authorList>
    </citation>
    <scope>IDENTIFICATION</scope>
    <source>
        <tissue evidence="3">Blood</tissue>
    </source>
</reference>
<feature type="region of interest" description="Disordered" evidence="1">
    <location>
        <begin position="1"/>
        <end position="21"/>
    </location>
</feature>
<protein>
    <submittedName>
        <fullName evidence="3">Uncharacterized protein LOC105083008</fullName>
    </submittedName>
</protein>
<dbReference type="Pfam" id="PF15021">
    <property type="entry name" value="SHLD1_C"/>
    <property type="match status" value="1"/>
</dbReference>
<dbReference type="PANTHER" id="PTHR36863">
    <property type="entry name" value="SHIELDIN COMPLEX SUBUNIT 1"/>
    <property type="match status" value="1"/>
</dbReference>
<dbReference type="RefSeq" id="XP_074203049.1">
    <property type="nucleotide sequence ID" value="XM_074346948.1"/>
</dbReference>
<accession>A0A9W3FPV0</accession>
<dbReference type="GO" id="GO:0045830">
    <property type="term" value="P:positive regulation of isotype switching"/>
    <property type="evidence" value="ECO:0007669"/>
    <property type="project" value="TreeGrafter"/>
</dbReference>
<dbReference type="GeneID" id="141573256"/>
<feature type="region of interest" description="Disordered" evidence="1">
    <location>
        <begin position="35"/>
        <end position="57"/>
    </location>
</feature>
<dbReference type="GO" id="GO:0035861">
    <property type="term" value="C:site of double-strand break"/>
    <property type="evidence" value="ECO:0007669"/>
    <property type="project" value="TreeGrafter"/>
</dbReference>
<dbReference type="Proteomes" id="UP001732780">
    <property type="component" value="Chromosome 19"/>
</dbReference>
<dbReference type="RefSeq" id="XP_045364524.2">
    <property type="nucleotide sequence ID" value="XM_045508568.2"/>
</dbReference>